<reference evidence="2" key="1">
    <citation type="submission" date="2021-06" db="EMBL/GenBank/DDBJ databases">
        <authorList>
            <person name="Hodson N. C."/>
            <person name="Mongue J. A."/>
            <person name="Jaron S. K."/>
        </authorList>
    </citation>
    <scope>NUCLEOTIDE SEQUENCE</scope>
</reference>
<proteinExistence type="predicted"/>
<comment type="caution">
    <text evidence="2">The sequence shown here is derived from an EMBL/GenBank/DDBJ whole genome shotgun (WGS) entry which is preliminary data.</text>
</comment>
<feature type="signal peptide" evidence="1">
    <location>
        <begin position="1"/>
        <end position="25"/>
    </location>
</feature>
<organism evidence="2 3">
    <name type="scientific">Allacma fusca</name>
    <dbReference type="NCBI Taxonomy" id="39272"/>
    <lineage>
        <taxon>Eukaryota</taxon>
        <taxon>Metazoa</taxon>
        <taxon>Ecdysozoa</taxon>
        <taxon>Arthropoda</taxon>
        <taxon>Hexapoda</taxon>
        <taxon>Collembola</taxon>
        <taxon>Symphypleona</taxon>
        <taxon>Sminthuridae</taxon>
        <taxon>Allacma</taxon>
    </lineage>
</organism>
<feature type="chain" id="PRO_5035310002" evidence="1">
    <location>
        <begin position="26"/>
        <end position="138"/>
    </location>
</feature>
<dbReference type="EMBL" id="CAJVCH010124074">
    <property type="protein sequence ID" value="CAG7725581.1"/>
    <property type="molecule type" value="Genomic_DNA"/>
</dbReference>
<evidence type="ECO:0000313" key="2">
    <source>
        <dbReference type="EMBL" id="CAG7725581.1"/>
    </source>
</evidence>
<keyword evidence="3" id="KW-1185">Reference proteome</keyword>
<dbReference type="AlphaFoldDB" id="A0A8J2P4P9"/>
<name>A0A8J2P4P9_9HEXA</name>
<protein>
    <submittedName>
        <fullName evidence="2">Uncharacterized protein</fullName>
    </submittedName>
</protein>
<gene>
    <name evidence="2" type="ORF">AFUS01_LOCUS14533</name>
</gene>
<sequence length="138" mass="15085">MVSKSIFSAVALCALVFVTLELVSSQKFGDPCNFEGQACGFSRKLTCKNKICGCDFTWQSFDEKYQKCQSPLGGFCYRNGTLPCVNNAKCSANNDFLGFCLCEEPFVAVSGSSCDETKTFSSRNNKDSPLICCPSNRV</sequence>
<accession>A0A8J2P4P9</accession>
<evidence type="ECO:0000256" key="1">
    <source>
        <dbReference type="SAM" id="SignalP"/>
    </source>
</evidence>
<dbReference type="Proteomes" id="UP000708208">
    <property type="component" value="Unassembled WGS sequence"/>
</dbReference>
<keyword evidence="1" id="KW-0732">Signal</keyword>
<evidence type="ECO:0000313" key="3">
    <source>
        <dbReference type="Proteomes" id="UP000708208"/>
    </source>
</evidence>